<protein>
    <submittedName>
        <fullName evidence="6">Outer membrane-specific lipoprotein transporter subunit ATP-binding component of ABC superfamily</fullName>
    </submittedName>
</protein>
<dbReference type="SUPFAM" id="SSF52540">
    <property type="entry name" value="P-loop containing nucleoside triphosphate hydrolases"/>
    <property type="match status" value="1"/>
</dbReference>
<dbReference type="Pfam" id="PF00005">
    <property type="entry name" value="ABC_tran"/>
    <property type="match status" value="1"/>
</dbReference>
<gene>
    <name evidence="6" type="primary">lolD</name>
    <name evidence="6" type="ORF">PITCH_A420061</name>
</gene>
<dbReference type="PANTHER" id="PTHR42798">
    <property type="entry name" value="LIPOPROTEIN-RELEASING SYSTEM ATP-BINDING PROTEIN LOLD"/>
    <property type="match status" value="1"/>
</dbReference>
<evidence type="ECO:0000256" key="1">
    <source>
        <dbReference type="ARBA" id="ARBA00022448"/>
    </source>
</evidence>
<evidence type="ECO:0000256" key="4">
    <source>
        <dbReference type="ARBA" id="ARBA00038388"/>
    </source>
</evidence>
<dbReference type="InterPro" id="IPR017911">
    <property type="entry name" value="MacB-like_ATP-bd"/>
</dbReference>
<feature type="domain" description="ABC transporter" evidence="5">
    <location>
        <begin position="2"/>
        <end position="220"/>
    </location>
</feature>
<organism evidence="6">
    <name type="scientific">uncultured Desulfobacterium sp</name>
    <dbReference type="NCBI Taxonomy" id="201089"/>
    <lineage>
        <taxon>Bacteria</taxon>
        <taxon>Pseudomonadati</taxon>
        <taxon>Thermodesulfobacteriota</taxon>
        <taxon>Desulfobacteria</taxon>
        <taxon>Desulfobacterales</taxon>
        <taxon>Desulfobacteriaceae</taxon>
        <taxon>Desulfobacterium</taxon>
        <taxon>environmental samples</taxon>
    </lineage>
</organism>
<evidence type="ECO:0000256" key="3">
    <source>
        <dbReference type="ARBA" id="ARBA00022840"/>
    </source>
</evidence>
<dbReference type="GO" id="GO:0098796">
    <property type="term" value="C:membrane protein complex"/>
    <property type="evidence" value="ECO:0007669"/>
    <property type="project" value="UniProtKB-ARBA"/>
</dbReference>
<evidence type="ECO:0000313" key="6">
    <source>
        <dbReference type="EMBL" id="SPD75100.1"/>
    </source>
</evidence>
<dbReference type="GO" id="GO:0022857">
    <property type="term" value="F:transmembrane transporter activity"/>
    <property type="evidence" value="ECO:0007669"/>
    <property type="project" value="UniProtKB-ARBA"/>
</dbReference>
<dbReference type="InterPro" id="IPR003593">
    <property type="entry name" value="AAA+_ATPase"/>
</dbReference>
<evidence type="ECO:0000256" key="2">
    <source>
        <dbReference type="ARBA" id="ARBA00022741"/>
    </source>
</evidence>
<dbReference type="FunFam" id="3.40.50.300:FF:000032">
    <property type="entry name" value="Export ABC transporter ATP-binding protein"/>
    <property type="match status" value="1"/>
</dbReference>
<keyword evidence="3 6" id="KW-0067">ATP-binding</keyword>
<accession>A0A445N021</accession>
<keyword evidence="2" id="KW-0547">Nucleotide-binding</keyword>
<reference evidence="6" key="1">
    <citation type="submission" date="2018-01" db="EMBL/GenBank/DDBJ databases">
        <authorList>
            <person name="Regsiter A."/>
            <person name="William W."/>
        </authorList>
    </citation>
    <scope>NUCLEOTIDE SEQUENCE</scope>
    <source>
        <strain evidence="6">TRIP AH-1</strain>
    </source>
</reference>
<dbReference type="GO" id="GO:0005524">
    <property type="term" value="F:ATP binding"/>
    <property type="evidence" value="ECO:0007669"/>
    <property type="project" value="UniProtKB-KW"/>
</dbReference>
<proteinExistence type="inferred from homology"/>
<name>A0A445N021_9BACT</name>
<dbReference type="PANTHER" id="PTHR42798:SF2">
    <property type="entry name" value="ABC TRANSPORTER ATP-BINDING PROTEIN MG467-RELATED"/>
    <property type="match status" value="1"/>
</dbReference>
<dbReference type="CDD" id="cd03255">
    <property type="entry name" value="ABC_MJ0796_LolCDE_FtsE"/>
    <property type="match status" value="1"/>
</dbReference>
<dbReference type="PROSITE" id="PS00211">
    <property type="entry name" value="ABC_TRANSPORTER_1"/>
    <property type="match status" value="1"/>
</dbReference>
<dbReference type="InterPro" id="IPR027417">
    <property type="entry name" value="P-loop_NTPase"/>
</dbReference>
<keyword evidence="1" id="KW-0813">Transport</keyword>
<dbReference type="AlphaFoldDB" id="A0A445N021"/>
<dbReference type="PROSITE" id="PS50893">
    <property type="entry name" value="ABC_TRANSPORTER_2"/>
    <property type="match status" value="1"/>
</dbReference>
<dbReference type="Gene3D" id="3.40.50.300">
    <property type="entry name" value="P-loop containing nucleotide triphosphate hydrolases"/>
    <property type="match status" value="1"/>
</dbReference>
<sequence length="220" mass="24445">MLNLENIHKSFTHRGVLINVLMGVNLELQPGDSLAIIGASGVGKSTLLNIIGSLDPPTEGIVRFEGRNIYEMSDADMTRFRSREIGFVFQFHHLLPELNALENAMMPALIARLPKKRATEMAKEVLMKVGLEGRLTHRAGELSGGEQQRVAIARALIMKPRLILADEPTGSLDWHTGQEIAELLLRLNQEEHVAMVIATHNQKLAGMMSRHKEMIGGRMQ</sequence>
<evidence type="ECO:0000259" key="5">
    <source>
        <dbReference type="PROSITE" id="PS50893"/>
    </source>
</evidence>
<dbReference type="SMART" id="SM00382">
    <property type="entry name" value="AAA"/>
    <property type="match status" value="1"/>
</dbReference>
<comment type="similarity">
    <text evidence="4">Belongs to the ABC transporter superfamily. Macrolide exporter (TC 3.A.1.122) family.</text>
</comment>
<dbReference type="GO" id="GO:0016887">
    <property type="term" value="F:ATP hydrolysis activity"/>
    <property type="evidence" value="ECO:0007669"/>
    <property type="project" value="InterPro"/>
</dbReference>
<dbReference type="InterPro" id="IPR003439">
    <property type="entry name" value="ABC_transporter-like_ATP-bd"/>
</dbReference>
<keyword evidence="6" id="KW-0449">Lipoprotein</keyword>
<dbReference type="EMBL" id="OJIN01000184">
    <property type="protein sequence ID" value="SPD75100.1"/>
    <property type="molecule type" value="Genomic_DNA"/>
</dbReference>
<dbReference type="InterPro" id="IPR017871">
    <property type="entry name" value="ABC_transporter-like_CS"/>
</dbReference>